<dbReference type="FunFam" id="1.25.40.10:FF:000344">
    <property type="entry name" value="Pentatricopeptide repeat-containing protein"/>
    <property type="match status" value="1"/>
</dbReference>
<evidence type="ECO:0000313" key="7">
    <source>
        <dbReference type="Proteomes" id="UP000188268"/>
    </source>
</evidence>
<dbReference type="GO" id="GO:0006397">
    <property type="term" value="P:mRNA processing"/>
    <property type="evidence" value="ECO:0007669"/>
    <property type="project" value="InterPro"/>
</dbReference>
<evidence type="ECO:0000256" key="1">
    <source>
        <dbReference type="ARBA" id="ARBA00022737"/>
    </source>
</evidence>
<feature type="repeat" description="PPR" evidence="3">
    <location>
        <begin position="902"/>
        <end position="936"/>
    </location>
</feature>
<dbReference type="Gene3D" id="1.25.40.10">
    <property type="entry name" value="Tetratricopeptide repeat domain"/>
    <property type="match status" value="5"/>
</dbReference>
<dbReference type="FunFam" id="1.25.40.10:FF:000277">
    <property type="entry name" value="Pentatricopeptide repeat-containing protein, mitochondrial"/>
    <property type="match status" value="1"/>
</dbReference>
<dbReference type="InterPro" id="IPR024937">
    <property type="entry name" value="Domain_X"/>
</dbReference>
<dbReference type="Gramene" id="OMO51263">
    <property type="protein sequence ID" value="OMO51263"/>
    <property type="gene ID" value="CCACVL1_29900"/>
</dbReference>
<sequence>MFKTLKTITTLSLNHPFFIPFKSFSTHSQPLPKPQLKSLVLNQYSHGTFSNLLRHVVASPSVLLTACQNLSNSPHSTTTSLLHSVSNHFSVDQMGLEISHNKFDISSCCVKMAPPSASGNLGLKVDRVKTAIHSAVSEKIIFLEMELQAVPPSVLHPPMSEKAIRARKKYLRQKEVRALELRKARERNRKKLGLKIWSHVFKKLKQSNNGFKFEFQIENEVREIFRTWADEIVQEFFGSLEERWNWHRLLSRGDFLSLRRIRDQLPQDLVDAYDKFQEQVDMHLTPVKARKALEEEERRVIEEEEQKYAENTVEDLTKLCMKVSAPIELIRKAVRIVGFTNNMGRPRPISLLFALEDADIIKWYAGIGRRWLDFFCCCHNFKMVKTVVSYHLRFSCILTLAHKHESTKLEAIKHYSKDLKVSDMNGNEEVYFPTERDVKMMGDKNLSDPKPVDGALSLALIRLASDEPSHSCVAHFCDRIDTIMYRVRLLQNNLNLNPLDEAQWVKGMGENSLSAEKAEKQDPSIANESISLRMATRYVENQVQDVNTVSESRSYQSKLMVPQVVHNISTSIPIAFLAVPVISGAISSFFYIFIIVCLFKWTKENGVTLPVNQSKPWTILAHKKPQKGWIAYNPKTMRPPPPTGSTKFVKKHHPGVVNYCYWGYRHGGSKTNKGLRLDYCLVSEAIAYYVHDSYILPAVLGSDHCPIGLIPTKDPPECPWDSCKFCSQPKPNLKQVMKATFVPLLFNLPLLVRCHNLKLFSTRNSSFPSPSHSLLHSCRSIQVLKQLHASFIVSSGNFLSTSMGSRLASLYAHFDDLDSAVSVFESLKQPDTHTWNLIIKSHVDFGYTEKALFLYRKMVKEGVKHDRFTFPIINRAILWMNSDIGFAKMIHCVAMKMGFGFDLYFGNTIIEVYGECGCFSDACKIFDEMLERDLVTWTSMISGYFCEGNIVGAFTLFRKMRMEMEPNSVTVIVLLHGCCKWGSLIGGRQMHGYVVKSGILIDGSVQNSVLKMYTTMGCAEEVETLFSELFQKDIVSWNTLISYYSQRGDVGEVEDRFHKMQGEVQVSIETLTLVISATARSGNLSQGEVLHCYALKLGLHDDVLQTSLLDFYAKFGVLKNSVQLFKGISSRNSIAWSAMLSGYIQNGFFKEAIVLFKEMQAVGLHPRPEILGNIVNACIHLGALEVGKEIHCYSIRNVFCSHEKERAYLELQTSILNMYIRCGSISSARACFNGMLVKDVVAWTSMIEGYGTHGLGSEALKLFVQMLEGGVTPNSVTFLSLLSGCSHSGLVTEGCNLFHSMKWRFSIEPDLDHYTCMVDLLGRAGKLKEALATIMKMLPFPDSRIWGALLAASTVHGHRKLGECAALRLLELEPDNVGYHTLLSNIRASDGQWSEVEEVRRAMFDKDLKKQPGWSFIEDNGYTHYFVSGDK</sequence>
<feature type="repeat" description="PPR" evidence="3">
    <location>
        <begin position="1033"/>
        <end position="1063"/>
    </location>
</feature>
<keyword evidence="4" id="KW-1133">Transmembrane helix</keyword>
<protein>
    <recommendedName>
        <fullName evidence="5">Domain X domain-containing protein</fullName>
    </recommendedName>
</protein>
<dbReference type="InterPro" id="IPR020848">
    <property type="entry name" value="AP_endonuclease_F1_CS"/>
</dbReference>
<evidence type="ECO:0000256" key="4">
    <source>
        <dbReference type="SAM" id="Phobius"/>
    </source>
</evidence>
<feature type="transmembrane region" description="Helical" evidence="4">
    <location>
        <begin position="574"/>
        <end position="599"/>
    </location>
</feature>
<dbReference type="Pfam" id="PF01535">
    <property type="entry name" value="PPR"/>
    <property type="match status" value="3"/>
</dbReference>
<dbReference type="InterPro" id="IPR002885">
    <property type="entry name" value="PPR_rpt"/>
</dbReference>
<dbReference type="InterPro" id="IPR046960">
    <property type="entry name" value="PPR_At4g14850-like_plant"/>
</dbReference>
<dbReference type="GO" id="GO:0003677">
    <property type="term" value="F:DNA binding"/>
    <property type="evidence" value="ECO:0007669"/>
    <property type="project" value="InterPro"/>
</dbReference>
<proteinExistence type="inferred from homology"/>
<dbReference type="PANTHER" id="PTHR47926">
    <property type="entry name" value="PENTATRICOPEPTIDE REPEAT-CONTAINING PROTEIN"/>
    <property type="match status" value="1"/>
</dbReference>
<gene>
    <name evidence="6" type="ORF">CCACVL1_29900</name>
</gene>
<dbReference type="Pfam" id="PF20431">
    <property type="entry name" value="E_motif"/>
    <property type="match status" value="1"/>
</dbReference>
<comment type="caution">
    <text evidence="6">The sequence shown here is derived from an EMBL/GenBank/DDBJ whole genome shotgun (WGS) entry which is preliminary data.</text>
</comment>
<dbReference type="GO" id="GO:0005737">
    <property type="term" value="C:cytoplasm"/>
    <property type="evidence" value="ECO:0007669"/>
    <property type="project" value="UniProtKB-ARBA"/>
</dbReference>
<feature type="repeat" description="PPR" evidence="3">
    <location>
        <begin position="1239"/>
        <end position="1273"/>
    </location>
</feature>
<dbReference type="OrthoDB" id="185373at2759"/>
<feature type="repeat" description="PPR" evidence="3">
    <location>
        <begin position="1132"/>
        <end position="1166"/>
    </location>
</feature>
<evidence type="ECO:0000256" key="2">
    <source>
        <dbReference type="ARBA" id="ARBA00061659"/>
    </source>
</evidence>
<dbReference type="STRING" id="210143.A0A1R3FZK5"/>
<keyword evidence="7" id="KW-1185">Reference proteome</keyword>
<dbReference type="InterPro" id="IPR046848">
    <property type="entry name" value="E_motif"/>
</dbReference>
<dbReference type="GO" id="GO:0004519">
    <property type="term" value="F:endonuclease activity"/>
    <property type="evidence" value="ECO:0007669"/>
    <property type="project" value="InterPro"/>
</dbReference>
<dbReference type="PROSITE" id="PS51375">
    <property type="entry name" value="PPR"/>
    <property type="match status" value="5"/>
</dbReference>
<dbReference type="GO" id="GO:0003723">
    <property type="term" value="F:RNA binding"/>
    <property type="evidence" value="ECO:0007669"/>
    <property type="project" value="InterPro"/>
</dbReference>
<evidence type="ECO:0000259" key="5">
    <source>
        <dbReference type="Pfam" id="PF01348"/>
    </source>
</evidence>
<dbReference type="GO" id="GO:0016556">
    <property type="term" value="P:mRNA modification"/>
    <property type="evidence" value="ECO:0007669"/>
    <property type="project" value="UniProtKB-ARBA"/>
</dbReference>
<comment type="similarity">
    <text evidence="2">Belongs to the PPR family. PCMP-E subfamily.</text>
</comment>
<dbReference type="Gene3D" id="3.60.10.10">
    <property type="entry name" value="Endonuclease/exonuclease/phosphatase"/>
    <property type="match status" value="1"/>
</dbReference>
<dbReference type="EMBL" id="AWWV01015890">
    <property type="protein sequence ID" value="OMO51263.1"/>
    <property type="molecule type" value="Genomic_DNA"/>
</dbReference>
<dbReference type="GO" id="GO:0006281">
    <property type="term" value="P:DNA repair"/>
    <property type="evidence" value="ECO:0007669"/>
    <property type="project" value="InterPro"/>
</dbReference>
<keyword evidence="1" id="KW-0677">Repeat</keyword>
<organism evidence="6 7">
    <name type="scientific">Corchorus capsularis</name>
    <name type="common">Jute</name>
    <dbReference type="NCBI Taxonomy" id="210143"/>
    <lineage>
        <taxon>Eukaryota</taxon>
        <taxon>Viridiplantae</taxon>
        <taxon>Streptophyta</taxon>
        <taxon>Embryophyta</taxon>
        <taxon>Tracheophyta</taxon>
        <taxon>Spermatophyta</taxon>
        <taxon>Magnoliopsida</taxon>
        <taxon>eudicotyledons</taxon>
        <taxon>Gunneridae</taxon>
        <taxon>Pentapetalae</taxon>
        <taxon>rosids</taxon>
        <taxon>malvids</taxon>
        <taxon>Malvales</taxon>
        <taxon>Malvaceae</taxon>
        <taxon>Grewioideae</taxon>
        <taxon>Apeibeae</taxon>
        <taxon>Corchorus</taxon>
    </lineage>
</organism>
<name>A0A1R3FZK5_COCAP</name>
<keyword evidence="4" id="KW-0812">Transmembrane</keyword>
<dbReference type="SUPFAM" id="SSF56219">
    <property type="entry name" value="DNase I-like"/>
    <property type="match status" value="1"/>
</dbReference>
<accession>A0A1R3FZK5</accession>
<dbReference type="Pfam" id="PF01348">
    <property type="entry name" value="Intron_maturas2"/>
    <property type="match status" value="1"/>
</dbReference>
<dbReference type="InterPro" id="IPR036691">
    <property type="entry name" value="Endo/exonu/phosph_ase_sf"/>
</dbReference>
<dbReference type="Proteomes" id="UP000188268">
    <property type="component" value="Unassembled WGS sequence"/>
</dbReference>
<feature type="repeat" description="PPR" evidence="3">
    <location>
        <begin position="831"/>
        <end position="865"/>
    </location>
</feature>
<dbReference type="InterPro" id="IPR011990">
    <property type="entry name" value="TPR-like_helical_dom_sf"/>
</dbReference>
<evidence type="ECO:0000256" key="3">
    <source>
        <dbReference type="PROSITE-ProRule" id="PRU00708"/>
    </source>
</evidence>
<feature type="domain" description="Domain X" evidence="5">
    <location>
        <begin position="322"/>
        <end position="438"/>
    </location>
</feature>
<dbReference type="PROSITE" id="PS00728">
    <property type="entry name" value="AP_NUCLEASE_F1_3"/>
    <property type="match status" value="1"/>
</dbReference>
<dbReference type="PANTHER" id="PTHR47926:SF347">
    <property type="entry name" value="PENTATRICOPEPTIDE REPEAT-CONTAINING PROTEIN"/>
    <property type="match status" value="1"/>
</dbReference>
<evidence type="ECO:0000313" key="6">
    <source>
        <dbReference type="EMBL" id="OMO51263.1"/>
    </source>
</evidence>
<dbReference type="Pfam" id="PF13041">
    <property type="entry name" value="PPR_2"/>
    <property type="match status" value="3"/>
</dbReference>
<keyword evidence="4" id="KW-0472">Membrane</keyword>
<dbReference type="NCBIfam" id="TIGR00756">
    <property type="entry name" value="PPR"/>
    <property type="match status" value="6"/>
</dbReference>
<reference evidence="6 7" key="1">
    <citation type="submission" date="2013-09" db="EMBL/GenBank/DDBJ databases">
        <title>Corchorus capsularis genome sequencing.</title>
        <authorList>
            <person name="Alam M."/>
            <person name="Haque M.S."/>
            <person name="Islam M.S."/>
            <person name="Emdad E.M."/>
            <person name="Islam M.M."/>
            <person name="Ahmed B."/>
            <person name="Halim A."/>
            <person name="Hossen Q.M.M."/>
            <person name="Hossain M.Z."/>
            <person name="Ahmed R."/>
            <person name="Khan M.M."/>
            <person name="Islam R."/>
            <person name="Rashid M.M."/>
            <person name="Khan S.A."/>
            <person name="Rahman M.S."/>
            <person name="Alam M."/>
        </authorList>
    </citation>
    <scope>NUCLEOTIDE SEQUENCE [LARGE SCALE GENOMIC DNA]</scope>
    <source>
        <strain evidence="7">cv. CVL-1</strain>
        <tissue evidence="6">Whole seedling</tissue>
    </source>
</reference>